<keyword evidence="5" id="KW-1185">Reference proteome</keyword>
<dbReference type="Pfam" id="PF00515">
    <property type="entry name" value="TPR_1"/>
    <property type="match status" value="3"/>
</dbReference>
<gene>
    <name evidence="4" type="ORF">PPRIM_AZ9-3.1.T0960005</name>
</gene>
<dbReference type="Pfam" id="PF13181">
    <property type="entry name" value="TPR_8"/>
    <property type="match status" value="1"/>
</dbReference>
<proteinExistence type="predicted"/>
<dbReference type="Proteomes" id="UP000688137">
    <property type="component" value="Unassembled WGS sequence"/>
</dbReference>
<feature type="repeat" description="TPR" evidence="3">
    <location>
        <begin position="352"/>
        <end position="385"/>
    </location>
</feature>
<dbReference type="PANTHER" id="PTHR44943:SF4">
    <property type="entry name" value="TPR REPEAT-CONTAINING PROTEIN MJ0798"/>
    <property type="match status" value="1"/>
</dbReference>
<evidence type="ECO:0000256" key="2">
    <source>
        <dbReference type="ARBA" id="ARBA00022803"/>
    </source>
</evidence>
<protein>
    <recommendedName>
        <fullName evidence="6">Tetratricopeptide repeat protein</fullName>
    </recommendedName>
</protein>
<reference evidence="4" key="1">
    <citation type="submission" date="2021-01" db="EMBL/GenBank/DDBJ databases">
        <authorList>
            <consortium name="Genoscope - CEA"/>
            <person name="William W."/>
        </authorList>
    </citation>
    <scope>NUCLEOTIDE SEQUENCE</scope>
</reference>
<dbReference type="EMBL" id="CAJJDM010000099">
    <property type="protein sequence ID" value="CAD8094410.1"/>
    <property type="molecule type" value="Genomic_DNA"/>
</dbReference>
<evidence type="ECO:0008006" key="6">
    <source>
        <dbReference type="Google" id="ProtNLM"/>
    </source>
</evidence>
<dbReference type="InterPro" id="IPR019734">
    <property type="entry name" value="TPR_rpt"/>
</dbReference>
<dbReference type="InterPro" id="IPR051685">
    <property type="entry name" value="Ycf3/AcsC/BcsC/TPR_MFPF"/>
</dbReference>
<dbReference type="OMA" id="HINCKKD"/>
<dbReference type="PANTHER" id="PTHR44943">
    <property type="entry name" value="CELLULOSE SYNTHASE OPERON PROTEIN C"/>
    <property type="match status" value="1"/>
</dbReference>
<dbReference type="PROSITE" id="PS50005">
    <property type="entry name" value="TPR"/>
    <property type="match status" value="3"/>
</dbReference>
<evidence type="ECO:0000313" key="5">
    <source>
        <dbReference type="Proteomes" id="UP000688137"/>
    </source>
</evidence>
<evidence type="ECO:0000256" key="3">
    <source>
        <dbReference type="PROSITE-ProRule" id="PRU00339"/>
    </source>
</evidence>
<evidence type="ECO:0000256" key="1">
    <source>
        <dbReference type="ARBA" id="ARBA00022737"/>
    </source>
</evidence>
<comment type="caution">
    <text evidence="4">The sequence shown here is derived from an EMBL/GenBank/DDBJ whole genome shotgun (WGS) entry which is preliminary data.</text>
</comment>
<dbReference type="PROSITE" id="PS50293">
    <property type="entry name" value="TPR_REGION"/>
    <property type="match status" value="1"/>
</dbReference>
<dbReference type="SMART" id="SM00028">
    <property type="entry name" value="TPR"/>
    <property type="match status" value="5"/>
</dbReference>
<name>A0A8S1NQZ7_PARPR</name>
<sequence length="468" mass="54836">MKQQNLFTCQHIEHEADDIQGFCLNFECQDSKPQFCLQCCVDPMKHINCKKDLKGFVYISSFIMKFNQNILDLKTQLDKSFAQVKKKYEEFSKQLEKMKLIFFEISQFLSQQDYQQMKDNLQVIKEGYQYFKNQEEIMKQNQIGTQLINIKKMIEAWNFDKEQQQIQGINDQCTLQQGLQLLNQHKWQQANELLQKNIKYYEKKLSLATLFQSISLIEMNEIGKGIITRDQAKKINCNLYKDLLDFSNLELNKNSQNTFIIIAKSYALNDDKKFQLAIELCEQILKGQPQNLHALYRKQYEQAIQCIDVALKSNPNYSIGYSIKGICLRSLKKYEDAIICYDKAIQIDPNDAFSYNNKGDSLANLKKYEDAIICYDKAIQINPNYAFAYNNKGICLQSLKKYEDTIICYDKAIQIDPNYANAYINKGDSLTILKKNKLAIENYEQAIKYCSTDEKEFLKRIQQIKNSQ</sequence>
<keyword evidence="2 3" id="KW-0802">TPR repeat</keyword>
<accession>A0A8S1NQZ7</accession>
<feature type="repeat" description="TPR" evidence="3">
    <location>
        <begin position="386"/>
        <end position="419"/>
    </location>
</feature>
<organism evidence="4 5">
    <name type="scientific">Paramecium primaurelia</name>
    <dbReference type="NCBI Taxonomy" id="5886"/>
    <lineage>
        <taxon>Eukaryota</taxon>
        <taxon>Sar</taxon>
        <taxon>Alveolata</taxon>
        <taxon>Ciliophora</taxon>
        <taxon>Intramacronucleata</taxon>
        <taxon>Oligohymenophorea</taxon>
        <taxon>Peniculida</taxon>
        <taxon>Parameciidae</taxon>
        <taxon>Paramecium</taxon>
    </lineage>
</organism>
<evidence type="ECO:0000313" key="4">
    <source>
        <dbReference type="EMBL" id="CAD8094410.1"/>
    </source>
</evidence>
<keyword evidence="1" id="KW-0677">Repeat</keyword>
<feature type="repeat" description="TPR" evidence="3">
    <location>
        <begin position="318"/>
        <end position="351"/>
    </location>
</feature>
<dbReference type="AlphaFoldDB" id="A0A8S1NQZ7"/>